<dbReference type="GO" id="GO:0015344">
    <property type="term" value="F:siderophore uptake transmembrane transporter activity"/>
    <property type="evidence" value="ECO:0007669"/>
    <property type="project" value="TreeGrafter"/>
</dbReference>
<dbReference type="RefSeq" id="WP_313321724.1">
    <property type="nucleotide sequence ID" value="NZ_CP134878.1"/>
</dbReference>
<feature type="domain" description="TonB-dependent receptor plug" evidence="3">
    <location>
        <begin position="123"/>
        <end position="227"/>
    </location>
</feature>
<dbReference type="InterPro" id="IPR023997">
    <property type="entry name" value="TonB-dep_OMP_SusC/RagA_CS"/>
</dbReference>
<dbReference type="InterPro" id="IPR008969">
    <property type="entry name" value="CarboxyPept-like_regulatory"/>
</dbReference>
<evidence type="ECO:0000259" key="3">
    <source>
        <dbReference type="Pfam" id="PF07715"/>
    </source>
</evidence>
<dbReference type="NCBIfam" id="TIGR04056">
    <property type="entry name" value="OMP_RagA_SusC"/>
    <property type="match status" value="1"/>
</dbReference>
<dbReference type="SUPFAM" id="SSF56935">
    <property type="entry name" value="Porins"/>
    <property type="match status" value="1"/>
</dbReference>
<keyword evidence="4" id="KW-0675">Receptor</keyword>
<keyword evidence="2" id="KW-0998">Cell outer membrane</keyword>
<dbReference type="InterPro" id="IPR023996">
    <property type="entry name" value="TonB-dep_OMP_SusC/RagA"/>
</dbReference>
<keyword evidence="2" id="KW-1134">Transmembrane beta strand</keyword>
<dbReference type="KEGG" id="fcj:RN605_01920"/>
<comment type="subcellular location">
    <subcellularLocation>
        <location evidence="2">Cell outer membrane</location>
        <topology evidence="2">Multi-pass membrane protein</topology>
    </subcellularLocation>
</comment>
<dbReference type="Pfam" id="PF13715">
    <property type="entry name" value="CarbopepD_reg_2"/>
    <property type="match status" value="1"/>
</dbReference>
<dbReference type="GO" id="GO:0009279">
    <property type="term" value="C:cell outer membrane"/>
    <property type="evidence" value="ECO:0007669"/>
    <property type="project" value="UniProtKB-SubCell"/>
</dbReference>
<keyword evidence="2" id="KW-0813">Transport</keyword>
<dbReference type="PANTHER" id="PTHR30069">
    <property type="entry name" value="TONB-DEPENDENT OUTER MEMBRANE RECEPTOR"/>
    <property type="match status" value="1"/>
</dbReference>
<proteinExistence type="inferred from homology"/>
<keyword evidence="2" id="KW-0812">Transmembrane</keyword>
<dbReference type="SUPFAM" id="SSF49464">
    <property type="entry name" value="Carboxypeptidase regulatory domain-like"/>
    <property type="match status" value="1"/>
</dbReference>
<protein>
    <submittedName>
        <fullName evidence="4">TonB-dependent receptor</fullName>
    </submittedName>
</protein>
<keyword evidence="1" id="KW-0732">Signal</keyword>
<dbReference type="Proteomes" id="UP001304515">
    <property type="component" value="Chromosome"/>
</dbReference>
<dbReference type="EMBL" id="CP134878">
    <property type="protein sequence ID" value="WNM18074.1"/>
    <property type="molecule type" value="Genomic_DNA"/>
</dbReference>
<organism evidence="4">
    <name type="scientific">Flavobacterium capsici</name>
    <dbReference type="NCBI Taxonomy" id="3075618"/>
    <lineage>
        <taxon>Bacteria</taxon>
        <taxon>Pseudomonadati</taxon>
        <taxon>Bacteroidota</taxon>
        <taxon>Flavobacteriia</taxon>
        <taxon>Flavobacteriales</taxon>
        <taxon>Flavobacteriaceae</taxon>
        <taxon>Flavobacterium</taxon>
    </lineage>
</organism>
<dbReference type="PANTHER" id="PTHR30069:SF29">
    <property type="entry name" value="HEMOGLOBIN AND HEMOGLOBIN-HAPTOGLOBIN-BINDING PROTEIN 1-RELATED"/>
    <property type="match status" value="1"/>
</dbReference>
<evidence type="ECO:0000313" key="5">
    <source>
        <dbReference type="EMBL" id="WNM22126.1"/>
    </source>
</evidence>
<dbReference type="InterPro" id="IPR012910">
    <property type="entry name" value="Plug_dom"/>
</dbReference>
<dbReference type="InterPro" id="IPR037066">
    <property type="entry name" value="Plug_dom_sf"/>
</dbReference>
<dbReference type="AlphaFoldDB" id="A0AA96J7A4"/>
<evidence type="ECO:0000256" key="2">
    <source>
        <dbReference type="PROSITE-ProRule" id="PRU01360"/>
    </source>
</evidence>
<dbReference type="InterPro" id="IPR039426">
    <property type="entry name" value="TonB-dep_rcpt-like"/>
</dbReference>
<dbReference type="EMBL" id="CP134890">
    <property type="protein sequence ID" value="WNM22126.1"/>
    <property type="molecule type" value="Genomic_DNA"/>
</dbReference>
<accession>A0AA96J7A4</accession>
<keyword evidence="6" id="KW-1185">Reference proteome</keyword>
<dbReference type="Gene3D" id="2.170.130.10">
    <property type="entry name" value="TonB-dependent receptor, plug domain"/>
    <property type="match status" value="1"/>
</dbReference>
<evidence type="ECO:0000313" key="4">
    <source>
        <dbReference type="EMBL" id="WNM18074.1"/>
    </source>
</evidence>
<dbReference type="GO" id="GO:0044718">
    <property type="term" value="P:siderophore transmembrane transport"/>
    <property type="evidence" value="ECO:0007669"/>
    <property type="project" value="TreeGrafter"/>
</dbReference>
<reference evidence="4 6" key="1">
    <citation type="submission" date="2023-09" db="EMBL/GenBank/DDBJ databases">
        <title>Flavobacterium sp. a novel bacteria isolate from Pepper rhizosphere.</title>
        <authorList>
            <person name="Peng Y."/>
            <person name="Lee J."/>
        </authorList>
    </citation>
    <scope>NUCLEOTIDE SEQUENCE</scope>
    <source>
        <strain evidence="4">PMR2A8</strain>
        <strain evidence="5 6">PMTSA4</strain>
    </source>
</reference>
<comment type="similarity">
    <text evidence="2">Belongs to the TonB-dependent receptor family.</text>
</comment>
<dbReference type="PROSITE" id="PS52016">
    <property type="entry name" value="TONB_DEPENDENT_REC_3"/>
    <property type="match status" value="1"/>
</dbReference>
<sequence length="1046" mass="114492">MKVKQIFEKFRDNVFLFSLLFFMSVTGLAQKQVSGTVSSGGMPLPGANVVAKGYQVSTTTDIDGKFNFSVPNEATALVVSFIGYNTQEVTITSGEMNISLSEAENKLEEVVVNVGYGTQKKSVVTAAISKVTAKDLEKVPNSRVEQALQGRTAGVTIAMNAGQPGSGSTVRVRGITTLNDNNPLWVVDGIVVDSGALGAINQADIESIEVLKDASAAIYGTRAAAGVILITTKKGKEGKLSITYNGFVGTSSPERFVKLLNATQYGAIMNERYINGNGAGNIPYPDLGSLGKGTDWQKEIFNTSARRFSHELSLSGGNDKSNYYLSFGNQYQEGIVLPEISNWDKKNIRLNSNHKVKDWLTVGQTIGYTYQKTMGIGNTNSEYGGPLSSALALDPITPVVVTDPVIANAAPYNNEFSVKDSNGNPYGISGTVGQEMTNPIAYAKTRMGQYSWSHDFIGNVFAEIKPAKGFKFRSVLAGKLAFWGGEGFTPLYYLSATVNNVTGKNNISRIENKALNWNVENTLTYEKSINNHSFSVLLGQGAYKNNQFYTVTSATHYNLSTNNWQDASFNDATVTSDNKIGYAYDVAANTLTSLFGRVTYDYKEKYLFSGLIRRDGSSKFGKNNKYGNFPSVSFGWVPSKEDFWKANDIVNNLKFRASWGVIGNDRIGDFGFLALIDGGRNYTFGNTGVVTSGSSPGRISNPDLKWEETVQTNFGFDTRLLNDFNFSFDWYSKKTSGILQEDRSIPGYVGADGYPLANIADMKNTGLEFELGYGKRFDNGFNLSAKANFATVKNEVTGLGKSIDFYDGPGFQSMNAVSRIEVGHSYGEFYGFQTAGIFQNQAEINSYVNSSGGLIQPNAVPGDFRWTDGNGDGQITDDDKVYLGSPLPKFTFGFTLNMDYKNFDLMIFAQGAGGNKIFQGLRRLDIATANYQTDVLTRWTGEGTSNTYPRVTTDDTNGNFSKMSNFYLEDGDYLRFKVVQFGYSLPSSIVNKTGFQKVRLYVSGENLFTLTKYTGFDPEIGGDVMGIDRGYYPQARSLMFGANIQF</sequence>
<accession>A0AA96J888</accession>
<keyword evidence="2" id="KW-0472">Membrane</keyword>
<dbReference type="Pfam" id="PF07715">
    <property type="entry name" value="Plug"/>
    <property type="match status" value="1"/>
</dbReference>
<gene>
    <name evidence="5" type="ORF">RN605_01920</name>
    <name evidence="4" type="ORF">RN608_08620</name>
</gene>
<dbReference type="Gene3D" id="2.60.40.1120">
    <property type="entry name" value="Carboxypeptidase-like, regulatory domain"/>
    <property type="match status" value="1"/>
</dbReference>
<evidence type="ECO:0000256" key="1">
    <source>
        <dbReference type="ARBA" id="ARBA00022729"/>
    </source>
</evidence>
<dbReference type="NCBIfam" id="TIGR04057">
    <property type="entry name" value="SusC_RagA_signa"/>
    <property type="match status" value="1"/>
</dbReference>
<evidence type="ECO:0000313" key="6">
    <source>
        <dbReference type="Proteomes" id="UP001304515"/>
    </source>
</evidence>
<name>A0AA96J7A4_9FLAO</name>